<dbReference type="SUPFAM" id="SSF46774">
    <property type="entry name" value="ARID-like"/>
    <property type="match status" value="1"/>
</dbReference>
<feature type="compositionally biased region" description="Polar residues" evidence="1">
    <location>
        <begin position="128"/>
        <end position="143"/>
    </location>
</feature>
<evidence type="ECO:0000313" key="4">
    <source>
        <dbReference type="Proteomes" id="UP000250043"/>
    </source>
</evidence>
<gene>
    <name evidence="3" type="ORF">OBBRIDRAFT_730985</name>
</gene>
<organism evidence="3 4">
    <name type="scientific">Obba rivulosa</name>
    <dbReference type="NCBI Taxonomy" id="1052685"/>
    <lineage>
        <taxon>Eukaryota</taxon>
        <taxon>Fungi</taxon>
        <taxon>Dikarya</taxon>
        <taxon>Basidiomycota</taxon>
        <taxon>Agaricomycotina</taxon>
        <taxon>Agaricomycetes</taxon>
        <taxon>Polyporales</taxon>
        <taxon>Gelatoporiaceae</taxon>
        <taxon>Obba</taxon>
    </lineage>
</organism>
<protein>
    <recommendedName>
        <fullName evidence="2">ARID domain-containing protein</fullName>
    </recommendedName>
</protein>
<keyword evidence="4" id="KW-1185">Reference proteome</keyword>
<evidence type="ECO:0000313" key="3">
    <source>
        <dbReference type="EMBL" id="OCH90341.1"/>
    </source>
</evidence>
<accession>A0A8E2DKS3</accession>
<dbReference type="OrthoDB" id="2797199at2759"/>
<dbReference type="InterPro" id="IPR001606">
    <property type="entry name" value="ARID_dom"/>
</dbReference>
<evidence type="ECO:0000259" key="2">
    <source>
        <dbReference type="PROSITE" id="PS51011"/>
    </source>
</evidence>
<dbReference type="EMBL" id="KV722406">
    <property type="protein sequence ID" value="OCH90341.1"/>
    <property type="molecule type" value="Genomic_DNA"/>
</dbReference>
<proteinExistence type="predicted"/>
<dbReference type="GO" id="GO:0003677">
    <property type="term" value="F:DNA binding"/>
    <property type="evidence" value="ECO:0007669"/>
    <property type="project" value="InterPro"/>
</dbReference>
<dbReference type="Pfam" id="PF01388">
    <property type="entry name" value="ARID"/>
    <property type="match status" value="1"/>
</dbReference>
<dbReference type="PROSITE" id="PS51011">
    <property type="entry name" value="ARID"/>
    <property type="match status" value="1"/>
</dbReference>
<evidence type="ECO:0000256" key="1">
    <source>
        <dbReference type="SAM" id="MobiDB-lite"/>
    </source>
</evidence>
<name>A0A8E2DKS3_9APHY</name>
<dbReference type="AlphaFoldDB" id="A0A8E2DKS3"/>
<sequence>MRFPPLTQDVFNQAYRNWCTRNNVNPDPSQLNRDGRQINLYVLHQEVMNMGTYGMIANNDDAWAILGGKLGFVQFPASSESEPAKSGPDMAAHLHHVYKEYLHGFDAAYITSILRRRQEQQQEQQQRSQGAQPPSMQNIPQNSDQERRMQMMSQMQNAPMSGLPQYALVPGLPTQPINTHQATSMQRPGMNGLPNLSGMDLVQIPPIQQRRWPTTQERQQGADLVARIKSESMGRKLLGQHYTRHFDIDPCISYQRYADEQHTRPPALRVQYALRASVQVLAGD</sequence>
<dbReference type="InterPro" id="IPR036431">
    <property type="entry name" value="ARID_dom_sf"/>
</dbReference>
<dbReference type="Gene3D" id="1.10.150.60">
    <property type="entry name" value="ARID DNA-binding domain"/>
    <property type="match status" value="1"/>
</dbReference>
<dbReference type="Proteomes" id="UP000250043">
    <property type="component" value="Unassembled WGS sequence"/>
</dbReference>
<reference evidence="3 4" key="1">
    <citation type="submission" date="2016-07" db="EMBL/GenBank/DDBJ databases">
        <title>Draft genome of the white-rot fungus Obba rivulosa 3A-2.</title>
        <authorList>
            <consortium name="DOE Joint Genome Institute"/>
            <person name="Miettinen O."/>
            <person name="Riley R."/>
            <person name="Acob R."/>
            <person name="Barry K."/>
            <person name="Cullen D."/>
            <person name="De Vries R."/>
            <person name="Hainaut M."/>
            <person name="Hatakka A."/>
            <person name="Henrissat B."/>
            <person name="Hilden K."/>
            <person name="Kuo R."/>
            <person name="Labutti K."/>
            <person name="Lipzen A."/>
            <person name="Makela M.R."/>
            <person name="Sandor L."/>
            <person name="Spatafora J.W."/>
            <person name="Grigoriev I.V."/>
            <person name="Hibbett D.S."/>
        </authorList>
    </citation>
    <scope>NUCLEOTIDE SEQUENCE [LARGE SCALE GENOMIC DNA]</scope>
    <source>
        <strain evidence="3 4">3A-2</strain>
    </source>
</reference>
<feature type="region of interest" description="Disordered" evidence="1">
    <location>
        <begin position="116"/>
        <end position="148"/>
    </location>
</feature>
<feature type="domain" description="ARID" evidence="2">
    <location>
        <begin position="5"/>
        <end position="110"/>
    </location>
</feature>